<proteinExistence type="predicted"/>
<feature type="transmembrane region" description="Helical" evidence="1">
    <location>
        <begin position="259"/>
        <end position="277"/>
    </location>
</feature>
<feature type="domain" description="EamA" evidence="2">
    <location>
        <begin position="145"/>
        <end position="276"/>
    </location>
</feature>
<accession>A0A6J6L9S9</accession>
<dbReference type="EMBL" id="CAEZWI010000122">
    <property type="protein sequence ID" value="CAB4658336.1"/>
    <property type="molecule type" value="Genomic_DNA"/>
</dbReference>
<dbReference type="Pfam" id="PF00892">
    <property type="entry name" value="EamA"/>
    <property type="match status" value="1"/>
</dbReference>
<evidence type="ECO:0000313" key="3">
    <source>
        <dbReference type="EMBL" id="CAB4658336.1"/>
    </source>
</evidence>
<dbReference type="GO" id="GO:0016020">
    <property type="term" value="C:membrane"/>
    <property type="evidence" value="ECO:0007669"/>
    <property type="project" value="InterPro"/>
</dbReference>
<dbReference type="SUPFAM" id="SSF103481">
    <property type="entry name" value="Multidrug resistance efflux transporter EmrE"/>
    <property type="match status" value="2"/>
</dbReference>
<evidence type="ECO:0000256" key="1">
    <source>
        <dbReference type="SAM" id="Phobius"/>
    </source>
</evidence>
<feature type="transmembrane region" description="Helical" evidence="1">
    <location>
        <begin position="89"/>
        <end position="108"/>
    </location>
</feature>
<sequence length="278" mass="27987">MTAIVLALICAVSYGVADFWGGLATRRGSIWKVLPIIVATGIVTLGLAVPFFGATFSQGAIVAGVAAGLSGTIGYIFIMYGLALGPMSVVAPISAVIGAIIPFAVGFLRGETLSTVGFIGAGLAFISIVLVSRSTADATHPVTAKAVIVAIIAGLGIAGYLLGISGGPDDSGLAPVIVGRLVTGGIFIVIAIAKWKTIRDGAIDYKLAISSGALDVVGGATFMLATRAGDLVLVAVVAALYPAFTVLLARVVLHERMERHQLIGLFGAGAAVVLLATS</sequence>
<dbReference type="InterPro" id="IPR037185">
    <property type="entry name" value="EmrE-like"/>
</dbReference>
<keyword evidence="1" id="KW-0812">Transmembrane</keyword>
<keyword evidence="1" id="KW-1133">Transmembrane helix</keyword>
<reference evidence="3" key="1">
    <citation type="submission" date="2020-05" db="EMBL/GenBank/DDBJ databases">
        <authorList>
            <person name="Chiriac C."/>
            <person name="Salcher M."/>
            <person name="Ghai R."/>
            <person name="Kavagutti S V."/>
        </authorList>
    </citation>
    <scope>NUCLEOTIDE SEQUENCE</scope>
</reference>
<feature type="transmembrane region" description="Helical" evidence="1">
    <location>
        <begin position="231"/>
        <end position="253"/>
    </location>
</feature>
<feature type="transmembrane region" description="Helical" evidence="1">
    <location>
        <begin position="60"/>
        <end position="83"/>
    </location>
</feature>
<dbReference type="InterPro" id="IPR000620">
    <property type="entry name" value="EamA_dom"/>
</dbReference>
<feature type="transmembrane region" description="Helical" evidence="1">
    <location>
        <begin position="173"/>
        <end position="193"/>
    </location>
</feature>
<name>A0A6J6L9S9_9ZZZZ</name>
<feature type="transmembrane region" description="Helical" evidence="1">
    <location>
        <begin position="142"/>
        <end position="161"/>
    </location>
</feature>
<feature type="transmembrane region" description="Helical" evidence="1">
    <location>
        <begin position="205"/>
        <end position="224"/>
    </location>
</feature>
<feature type="transmembrane region" description="Helical" evidence="1">
    <location>
        <begin position="115"/>
        <end position="136"/>
    </location>
</feature>
<evidence type="ECO:0000259" key="2">
    <source>
        <dbReference type="Pfam" id="PF00892"/>
    </source>
</evidence>
<keyword evidence="1" id="KW-0472">Membrane</keyword>
<dbReference type="AlphaFoldDB" id="A0A6J6L9S9"/>
<feature type="transmembrane region" description="Helical" evidence="1">
    <location>
        <begin position="33"/>
        <end position="53"/>
    </location>
</feature>
<protein>
    <submittedName>
        <fullName evidence="3">Unannotated protein</fullName>
    </submittedName>
</protein>
<gene>
    <name evidence="3" type="ORF">UFOPK2237_00914</name>
</gene>
<organism evidence="3">
    <name type="scientific">freshwater metagenome</name>
    <dbReference type="NCBI Taxonomy" id="449393"/>
    <lineage>
        <taxon>unclassified sequences</taxon>
        <taxon>metagenomes</taxon>
        <taxon>ecological metagenomes</taxon>
    </lineage>
</organism>